<name>A0ABP6F8P3_9ACTN</name>
<dbReference type="RefSeq" id="WP_346152577.1">
    <property type="nucleotide sequence ID" value="NZ_BAAATE010000024.1"/>
</dbReference>
<protein>
    <submittedName>
        <fullName evidence="2">Universal stress protein</fullName>
    </submittedName>
</protein>
<dbReference type="InterPro" id="IPR006016">
    <property type="entry name" value="UspA"/>
</dbReference>
<dbReference type="Gene3D" id="3.40.50.620">
    <property type="entry name" value="HUPs"/>
    <property type="match status" value="1"/>
</dbReference>
<dbReference type="Proteomes" id="UP001501666">
    <property type="component" value="Unassembled WGS sequence"/>
</dbReference>
<sequence>MEPLANRLPEGRFETGKDGAGILVVGYDGTEPSRNALAYAVGLARRDRAGLLVAFVECLNSASFWFFAGSPIIPDPAEDLADDLREEMRHHGVPWRFVSVRGDAARELESLAAAHMADAIVVGRSRSPWHASVARALVRRARRTVLVVP</sequence>
<dbReference type="SUPFAM" id="SSF52402">
    <property type="entry name" value="Adenine nucleotide alpha hydrolases-like"/>
    <property type="match status" value="1"/>
</dbReference>
<accession>A0ABP6F8P3</accession>
<dbReference type="CDD" id="cd00293">
    <property type="entry name" value="USP-like"/>
    <property type="match status" value="1"/>
</dbReference>
<organism evidence="2 3">
    <name type="scientific">Nonomuraea recticatena</name>
    <dbReference type="NCBI Taxonomy" id="46178"/>
    <lineage>
        <taxon>Bacteria</taxon>
        <taxon>Bacillati</taxon>
        <taxon>Actinomycetota</taxon>
        <taxon>Actinomycetes</taxon>
        <taxon>Streptosporangiales</taxon>
        <taxon>Streptosporangiaceae</taxon>
        <taxon>Nonomuraea</taxon>
    </lineage>
</organism>
<dbReference type="Pfam" id="PF00582">
    <property type="entry name" value="Usp"/>
    <property type="match status" value="1"/>
</dbReference>
<comment type="caution">
    <text evidence="2">The sequence shown here is derived from an EMBL/GenBank/DDBJ whole genome shotgun (WGS) entry which is preliminary data.</text>
</comment>
<dbReference type="EMBL" id="BAAATE010000024">
    <property type="protein sequence ID" value="GAA2684296.1"/>
    <property type="molecule type" value="Genomic_DNA"/>
</dbReference>
<proteinExistence type="predicted"/>
<keyword evidence="3" id="KW-1185">Reference proteome</keyword>
<gene>
    <name evidence="2" type="ORF">GCM10010412_070530</name>
</gene>
<evidence type="ECO:0000313" key="3">
    <source>
        <dbReference type="Proteomes" id="UP001501666"/>
    </source>
</evidence>
<reference evidence="3" key="1">
    <citation type="journal article" date="2019" name="Int. J. Syst. Evol. Microbiol.">
        <title>The Global Catalogue of Microorganisms (GCM) 10K type strain sequencing project: providing services to taxonomists for standard genome sequencing and annotation.</title>
        <authorList>
            <consortium name="The Broad Institute Genomics Platform"/>
            <consortium name="The Broad Institute Genome Sequencing Center for Infectious Disease"/>
            <person name="Wu L."/>
            <person name="Ma J."/>
        </authorList>
    </citation>
    <scope>NUCLEOTIDE SEQUENCE [LARGE SCALE GENOMIC DNA]</scope>
    <source>
        <strain evidence="3">JCM 6835</strain>
    </source>
</reference>
<evidence type="ECO:0000259" key="1">
    <source>
        <dbReference type="Pfam" id="PF00582"/>
    </source>
</evidence>
<dbReference type="InterPro" id="IPR014729">
    <property type="entry name" value="Rossmann-like_a/b/a_fold"/>
</dbReference>
<feature type="domain" description="UspA" evidence="1">
    <location>
        <begin position="23"/>
        <end position="149"/>
    </location>
</feature>
<evidence type="ECO:0000313" key="2">
    <source>
        <dbReference type="EMBL" id="GAA2684296.1"/>
    </source>
</evidence>